<dbReference type="Proteomes" id="UP001201463">
    <property type="component" value="Unassembled WGS sequence"/>
</dbReference>
<dbReference type="Pfam" id="PF00668">
    <property type="entry name" value="Condensation"/>
    <property type="match status" value="1"/>
</dbReference>
<feature type="non-terminal residue" evidence="2">
    <location>
        <position position="504"/>
    </location>
</feature>
<dbReference type="PANTHER" id="PTHR45527">
    <property type="entry name" value="NONRIBOSOMAL PEPTIDE SYNTHETASE"/>
    <property type="match status" value="1"/>
</dbReference>
<name>A0ABS8XER7_9BURK</name>
<accession>A0ABS8XER7</accession>
<dbReference type="EMBL" id="JAJTWT010000009">
    <property type="protein sequence ID" value="MCE4539409.1"/>
    <property type="molecule type" value="Genomic_DNA"/>
</dbReference>
<dbReference type="InterPro" id="IPR001242">
    <property type="entry name" value="Condensation_dom"/>
</dbReference>
<organism evidence="2 3">
    <name type="scientific">Pelomonas caseinilytica</name>
    <dbReference type="NCBI Taxonomy" id="2906763"/>
    <lineage>
        <taxon>Bacteria</taxon>
        <taxon>Pseudomonadati</taxon>
        <taxon>Pseudomonadota</taxon>
        <taxon>Betaproteobacteria</taxon>
        <taxon>Burkholderiales</taxon>
        <taxon>Sphaerotilaceae</taxon>
        <taxon>Roseateles</taxon>
    </lineage>
</organism>
<feature type="domain" description="Condensation" evidence="1">
    <location>
        <begin position="10"/>
        <end position="461"/>
    </location>
</feature>
<dbReference type="SUPFAM" id="SSF52777">
    <property type="entry name" value="CoA-dependent acyltransferases"/>
    <property type="match status" value="2"/>
</dbReference>
<dbReference type="PANTHER" id="PTHR45527:SF1">
    <property type="entry name" value="FATTY ACID SYNTHASE"/>
    <property type="match status" value="1"/>
</dbReference>
<dbReference type="InterPro" id="IPR023213">
    <property type="entry name" value="CAT-like_dom_sf"/>
</dbReference>
<evidence type="ECO:0000313" key="3">
    <source>
        <dbReference type="Proteomes" id="UP001201463"/>
    </source>
</evidence>
<evidence type="ECO:0000313" key="2">
    <source>
        <dbReference type="EMBL" id="MCE4539409.1"/>
    </source>
</evidence>
<dbReference type="SUPFAM" id="SSF56801">
    <property type="entry name" value="Acetyl-CoA synthetase-like"/>
    <property type="match status" value="1"/>
</dbReference>
<keyword evidence="3" id="KW-1185">Reference proteome</keyword>
<protein>
    <submittedName>
        <fullName evidence="2">Condensation domain-containing protein</fullName>
    </submittedName>
</protein>
<dbReference type="RefSeq" id="WP_233393933.1">
    <property type="nucleotide sequence ID" value="NZ_JAJTWT010000009.1"/>
</dbReference>
<comment type="caution">
    <text evidence="2">The sequence shown here is derived from an EMBL/GenBank/DDBJ whole genome shotgun (WGS) entry which is preliminary data.</text>
</comment>
<proteinExistence type="predicted"/>
<gene>
    <name evidence="2" type="ORF">LXT12_19330</name>
</gene>
<dbReference type="Gene3D" id="3.30.559.30">
    <property type="entry name" value="Nonribosomal peptide synthetase, condensation domain"/>
    <property type="match status" value="1"/>
</dbReference>
<sequence>MSTDDRVQWFPLSQAQRSRWFQYCLDPAGRGRHNNIFTLRLHGEFNEVCWHAALLTVVRRHPMLRARFSDESGEPLQCFGKSARVCWQVVDARGLNQVQLEQAVAGEAVKPLDLSAEGSPLRVTVFKCETTTVLLLALDHLVSDGWSYWMLVSEWGAEVTGAKEVKASTLNYADYVSRQKKWLEGTEAQSQLAYWQDALQGSLPVLRLHFAERAQALAPNPQVLSLTLPRSLVQGLSISSGKSRNSLFVSLLLAYKLALWRFTGQSDLIIGCPMPARGDGEWDAVCGDFVNVIPLRSFFDGKERLNEVMRAVRRTALRGMTAQDYPFALMVERLGLSRGVHHPVFQVMFAFQKARHDGGLHKLWQIDGSCGPELAWGGVKASAFPFAQGMGAHGLEMTLQTLEIDGEVRCDFCFDAGRHELVGIKRLADAFVSFLTLMIDGDDQAPLDELSVLREGEREQVLFGFNATQAEYPQQALIQELFEAQVKRSPQATALVYEEQSLSY</sequence>
<reference evidence="2 3" key="1">
    <citation type="submission" date="2021-12" db="EMBL/GenBank/DDBJ databases">
        <title>Genome seq of p7.</title>
        <authorList>
            <person name="Seo T."/>
        </authorList>
    </citation>
    <scope>NUCLEOTIDE SEQUENCE [LARGE SCALE GENOMIC DNA]</scope>
    <source>
        <strain evidence="2 3">P7</strain>
    </source>
</reference>
<evidence type="ECO:0000259" key="1">
    <source>
        <dbReference type="Pfam" id="PF00668"/>
    </source>
</evidence>
<dbReference type="Gene3D" id="3.30.559.10">
    <property type="entry name" value="Chloramphenicol acetyltransferase-like domain"/>
    <property type="match status" value="1"/>
</dbReference>